<dbReference type="SUPFAM" id="SSF51905">
    <property type="entry name" value="FAD/NAD(P)-binding domain"/>
    <property type="match status" value="1"/>
</dbReference>
<dbReference type="EMBL" id="JRKQ01000139">
    <property type="protein sequence ID" value="KGJ19217.1"/>
    <property type="molecule type" value="Genomic_DNA"/>
</dbReference>
<evidence type="ECO:0000256" key="1">
    <source>
        <dbReference type="ARBA" id="ARBA00023002"/>
    </source>
</evidence>
<comment type="caution">
    <text evidence="3">The sequence shown here is derived from an EMBL/GenBank/DDBJ whole genome shotgun (WGS) entry which is preliminary data.</text>
</comment>
<dbReference type="PANTHER" id="PTHR13847">
    <property type="entry name" value="SARCOSINE DEHYDROGENASE-RELATED"/>
    <property type="match status" value="1"/>
</dbReference>
<proteinExistence type="predicted"/>
<dbReference type="AlphaFoldDB" id="A0A099G9E4"/>
<dbReference type="InterPro" id="IPR036188">
    <property type="entry name" value="FAD/NAD-bd_sf"/>
</dbReference>
<evidence type="ECO:0000313" key="4">
    <source>
        <dbReference type="Proteomes" id="UP000029858"/>
    </source>
</evidence>
<dbReference type="Pfam" id="PF01266">
    <property type="entry name" value="DAO"/>
    <property type="match status" value="1"/>
</dbReference>
<dbReference type="PANTHER" id="PTHR13847:SF201">
    <property type="entry name" value="PUTATIBE OXIDOREDUCTASE"/>
    <property type="match status" value="1"/>
</dbReference>
<feature type="domain" description="FAD dependent oxidoreductase" evidence="2">
    <location>
        <begin position="39"/>
        <end position="392"/>
    </location>
</feature>
<dbReference type="Proteomes" id="UP000029858">
    <property type="component" value="Unassembled WGS sequence"/>
</dbReference>
<dbReference type="InterPro" id="IPR006076">
    <property type="entry name" value="FAD-dep_OxRdtase"/>
</dbReference>
<keyword evidence="1" id="KW-0560">Oxidoreductase</keyword>
<reference evidence="3 4" key="1">
    <citation type="submission" date="2014-09" db="EMBL/GenBank/DDBJ databases">
        <authorList>
            <person name="McGinnis J.M."/>
            <person name="Wolfgang W.J."/>
        </authorList>
    </citation>
    <scope>NUCLEOTIDE SEQUENCE [LARGE SCALE GENOMIC DNA]</scope>
    <source>
        <strain evidence="3 4">5503</strain>
    </source>
</reference>
<reference evidence="3 4" key="2">
    <citation type="submission" date="2014-10" db="EMBL/GenBank/DDBJ databases">
        <title>Paracoccus sanguinis sp. nov., isolated from clinical specimens of New York State patients.</title>
        <authorList>
            <person name="Mingle L.A."/>
            <person name="Cole J.A."/>
            <person name="Lapierre P."/>
            <person name="Musser K.A."/>
        </authorList>
    </citation>
    <scope>NUCLEOTIDE SEQUENCE [LARGE SCALE GENOMIC DNA]</scope>
    <source>
        <strain evidence="3 4">5503</strain>
    </source>
</reference>
<sequence length="408" mass="43416">MTKDAETRKDDLRTGDSFWLHTPRITPPAGPMPARSGWDAVVVGAGISGALVAEALSRAGRKVLVLDRRRAVRGSTPASTAMIQHEIDVPLSRLIRQTGRARGEGAWLRSVRAVGDLVALTRRLKIDCDMEPKRALYLAGDDMGGRGLKTEAEARHAAGIACEYLSRAALRERFGIDRTAAIVSDASASANPAQLAAGLLAAAVARGAVIAEGVEVTDMAELPGGVALATRDGCVITAAHAVFCTGYEFLPSMESPSHEITSTWALASRPRVTHPEWLDDFLVWEASDPYLYFRTTPQGRLIVGGEDEDSPDRNDDPALLDRKAAAIAGKLRALTGIEIGTPAYVWSAPFGNTTDGLPIIDRVPRHERVFSVMGFGGNGITFSMIAAQIVAAAIAGKPDPDAGLFAFR</sequence>
<evidence type="ECO:0000259" key="2">
    <source>
        <dbReference type="Pfam" id="PF01266"/>
    </source>
</evidence>
<organism evidence="3 4">
    <name type="scientific">Paracoccus sanguinis</name>
    <dbReference type="NCBI Taxonomy" id="1545044"/>
    <lineage>
        <taxon>Bacteria</taxon>
        <taxon>Pseudomonadati</taxon>
        <taxon>Pseudomonadota</taxon>
        <taxon>Alphaproteobacteria</taxon>
        <taxon>Rhodobacterales</taxon>
        <taxon>Paracoccaceae</taxon>
        <taxon>Paracoccus</taxon>
    </lineage>
</organism>
<dbReference type="Gene3D" id="3.50.50.60">
    <property type="entry name" value="FAD/NAD(P)-binding domain"/>
    <property type="match status" value="1"/>
</dbReference>
<evidence type="ECO:0000313" key="3">
    <source>
        <dbReference type="EMBL" id="KGJ19217.1"/>
    </source>
</evidence>
<dbReference type="GO" id="GO:0016491">
    <property type="term" value="F:oxidoreductase activity"/>
    <property type="evidence" value="ECO:0007669"/>
    <property type="project" value="UniProtKB-KW"/>
</dbReference>
<gene>
    <name evidence="3" type="ORF">IX56_16355</name>
</gene>
<dbReference type="GO" id="GO:0005737">
    <property type="term" value="C:cytoplasm"/>
    <property type="evidence" value="ECO:0007669"/>
    <property type="project" value="TreeGrafter"/>
</dbReference>
<protein>
    <submittedName>
        <fullName evidence="3">FAD-dependent oxidoreductase</fullName>
    </submittedName>
</protein>
<accession>A0A099G9E4</accession>
<dbReference type="Gene3D" id="3.30.9.10">
    <property type="entry name" value="D-Amino Acid Oxidase, subunit A, domain 2"/>
    <property type="match status" value="1"/>
</dbReference>
<name>A0A099G9E4_9RHOB</name>
<dbReference type="RefSeq" id="WP_036712268.1">
    <property type="nucleotide sequence ID" value="NZ_JRKQ01000139.1"/>
</dbReference>